<reference evidence="1" key="2">
    <citation type="submission" date="2020-11" db="EMBL/GenBank/DDBJ databases">
        <authorList>
            <person name="McCartney M.A."/>
            <person name="Auch B."/>
            <person name="Kono T."/>
            <person name="Mallez S."/>
            <person name="Becker A."/>
            <person name="Gohl D.M."/>
            <person name="Silverstein K.A.T."/>
            <person name="Koren S."/>
            <person name="Bechman K.B."/>
            <person name="Herman A."/>
            <person name="Abrahante J.E."/>
            <person name="Garbe J."/>
        </authorList>
    </citation>
    <scope>NUCLEOTIDE SEQUENCE</scope>
    <source>
        <strain evidence="1">Duluth1</strain>
        <tissue evidence="1">Whole animal</tissue>
    </source>
</reference>
<protein>
    <submittedName>
        <fullName evidence="1">Uncharacterized protein</fullName>
    </submittedName>
</protein>
<comment type="caution">
    <text evidence="1">The sequence shown here is derived from an EMBL/GenBank/DDBJ whole genome shotgun (WGS) entry which is preliminary data.</text>
</comment>
<dbReference type="Proteomes" id="UP000828390">
    <property type="component" value="Unassembled WGS sequence"/>
</dbReference>
<accession>A0A9D4D563</accession>
<proteinExistence type="predicted"/>
<organism evidence="1 2">
    <name type="scientific">Dreissena polymorpha</name>
    <name type="common">Zebra mussel</name>
    <name type="synonym">Mytilus polymorpha</name>
    <dbReference type="NCBI Taxonomy" id="45954"/>
    <lineage>
        <taxon>Eukaryota</taxon>
        <taxon>Metazoa</taxon>
        <taxon>Spiralia</taxon>
        <taxon>Lophotrochozoa</taxon>
        <taxon>Mollusca</taxon>
        <taxon>Bivalvia</taxon>
        <taxon>Autobranchia</taxon>
        <taxon>Heteroconchia</taxon>
        <taxon>Euheterodonta</taxon>
        <taxon>Imparidentia</taxon>
        <taxon>Neoheterodontei</taxon>
        <taxon>Myida</taxon>
        <taxon>Dreissenoidea</taxon>
        <taxon>Dreissenidae</taxon>
        <taxon>Dreissena</taxon>
    </lineage>
</organism>
<dbReference type="AlphaFoldDB" id="A0A9D4D563"/>
<gene>
    <name evidence="1" type="ORF">DPMN_044753</name>
</gene>
<dbReference type="EMBL" id="JAIWYP010000011">
    <property type="protein sequence ID" value="KAH3738126.1"/>
    <property type="molecule type" value="Genomic_DNA"/>
</dbReference>
<evidence type="ECO:0000313" key="2">
    <source>
        <dbReference type="Proteomes" id="UP000828390"/>
    </source>
</evidence>
<name>A0A9D4D563_DREPO</name>
<evidence type="ECO:0000313" key="1">
    <source>
        <dbReference type="EMBL" id="KAH3738126.1"/>
    </source>
</evidence>
<sequence length="72" mass="8461">MTLTSWVAPAVNFDQDLGNRLYERAGAYTGWRSARRVEDNGEQHDQRQCRHRHERKCLLRKNPVKARSVVPE</sequence>
<keyword evidence="2" id="KW-1185">Reference proteome</keyword>
<reference evidence="1" key="1">
    <citation type="journal article" date="2019" name="bioRxiv">
        <title>The Genome of the Zebra Mussel, Dreissena polymorpha: A Resource for Invasive Species Research.</title>
        <authorList>
            <person name="McCartney M.A."/>
            <person name="Auch B."/>
            <person name="Kono T."/>
            <person name="Mallez S."/>
            <person name="Zhang Y."/>
            <person name="Obille A."/>
            <person name="Becker A."/>
            <person name="Abrahante J.E."/>
            <person name="Garbe J."/>
            <person name="Badalamenti J.P."/>
            <person name="Herman A."/>
            <person name="Mangelson H."/>
            <person name="Liachko I."/>
            <person name="Sullivan S."/>
            <person name="Sone E.D."/>
            <person name="Koren S."/>
            <person name="Silverstein K.A.T."/>
            <person name="Beckman K.B."/>
            <person name="Gohl D.M."/>
        </authorList>
    </citation>
    <scope>NUCLEOTIDE SEQUENCE</scope>
    <source>
        <strain evidence="1">Duluth1</strain>
        <tissue evidence="1">Whole animal</tissue>
    </source>
</reference>